<keyword evidence="2" id="KW-0805">Transcription regulation</keyword>
<evidence type="ECO:0000256" key="3">
    <source>
        <dbReference type="ARBA" id="ARBA00023125"/>
    </source>
</evidence>
<keyword evidence="3" id="KW-0238">DNA-binding</keyword>
<dbReference type="AlphaFoldDB" id="A0A9D1WG53"/>
<dbReference type="SUPFAM" id="SSF53850">
    <property type="entry name" value="Periplasmic binding protein-like II"/>
    <property type="match status" value="1"/>
</dbReference>
<evidence type="ECO:0000256" key="4">
    <source>
        <dbReference type="ARBA" id="ARBA00023163"/>
    </source>
</evidence>
<dbReference type="EMBL" id="DXEX01000044">
    <property type="protein sequence ID" value="HIX58413.1"/>
    <property type="molecule type" value="Genomic_DNA"/>
</dbReference>
<dbReference type="Proteomes" id="UP000886817">
    <property type="component" value="Unassembled WGS sequence"/>
</dbReference>
<evidence type="ECO:0000256" key="1">
    <source>
        <dbReference type="ARBA" id="ARBA00009437"/>
    </source>
</evidence>
<dbReference type="Gene3D" id="3.40.190.10">
    <property type="entry name" value="Periplasmic binding protein-like II"/>
    <property type="match status" value="2"/>
</dbReference>
<dbReference type="GO" id="GO:0000976">
    <property type="term" value="F:transcription cis-regulatory region binding"/>
    <property type="evidence" value="ECO:0007669"/>
    <property type="project" value="TreeGrafter"/>
</dbReference>
<evidence type="ECO:0000313" key="6">
    <source>
        <dbReference type="EMBL" id="HIX58413.1"/>
    </source>
</evidence>
<gene>
    <name evidence="6" type="ORF">IAA45_01675</name>
</gene>
<dbReference type="Pfam" id="PF03466">
    <property type="entry name" value="LysR_substrate"/>
    <property type="match status" value="1"/>
</dbReference>
<dbReference type="SUPFAM" id="SSF46785">
    <property type="entry name" value="Winged helix' DNA-binding domain"/>
    <property type="match status" value="1"/>
</dbReference>
<evidence type="ECO:0000259" key="5">
    <source>
        <dbReference type="PROSITE" id="PS50931"/>
    </source>
</evidence>
<feature type="domain" description="HTH lysR-type" evidence="5">
    <location>
        <begin position="1"/>
        <end position="58"/>
    </location>
</feature>
<organism evidence="6 7">
    <name type="scientific">Candidatus Blautia gallistercoris</name>
    <dbReference type="NCBI Taxonomy" id="2838490"/>
    <lineage>
        <taxon>Bacteria</taxon>
        <taxon>Bacillati</taxon>
        <taxon>Bacillota</taxon>
        <taxon>Clostridia</taxon>
        <taxon>Lachnospirales</taxon>
        <taxon>Lachnospiraceae</taxon>
        <taxon>Blautia</taxon>
    </lineage>
</organism>
<comment type="caution">
    <text evidence="6">The sequence shown here is derived from an EMBL/GenBank/DDBJ whole genome shotgun (WGS) entry which is preliminary data.</text>
</comment>
<reference evidence="6" key="2">
    <citation type="submission" date="2021-04" db="EMBL/GenBank/DDBJ databases">
        <authorList>
            <person name="Gilroy R."/>
        </authorList>
    </citation>
    <scope>NUCLEOTIDE SEQUENCE</scope>
    <source>
        <strain evidence="6">ChiSjej1B19-8411</strain>
    </source>
</reference>
<reference evidence="6" key="1">
    <citation type="journal article" date="2021" name="PeerJ">
        <title>Extensive microbial diversity within the chicken gut microbiome revealed by metagenomics and culture.</title>
        <authorList>
            <person name="Gilroy R."/>
            <person name="Ravi A."/>
            <person name="Getino M."/>
            <person name="Pursley I."/>
            <person name="Horton D.L."/>
            <person name="Alikhan N.F."/>
            <person name="Baker D."/>
            <person name="Gharbi K."/>
            <person name="Hall N."/>
            <person name="Watson M."/>
            <person name="Adriaenssens E.M."/>
            <person name="Foster-Nyarko E."/>
            <person name="Jarju S."/>
            <person name="Secka A."/>
            <person name="Antonio M."/>
            <person name="Oren A."/>
            <person name="Chaudhuri R.R."/>
            <person name="La Ragione R."/>
            <person name="Hildebrand F."/>
            <person name="Pallen M.J."/>
        </authorList>
    </citation>
    <scope>NUCLEOTIDE SEQUENCE</scope>
    <source>
        <strain evidence="6">ChiSjej1B19-8411</strain>
    </source>
</reference>
<dbReference type="InterPro" id="IPR036388">
    <property type="entry name" value="WH-like_DNA-bd_sf"/>
</dbReference>
<protein>
    <submittedName>
        <fullName evidence="6">LysR family transcriptional regulator</fullName>
    </submittedName>
</protein>
<name>A0A9D1WG53_9FIRM</name>
<dbReference type="PANTHER" id="PTHR30126">
    <property type="entry name" value="HTH-TYPE TRANSCRIPTIONAL REGULATOR"/>
    <property type="match status" value="1"/>
</dbReference>
<sequence>MLDFRIETFLQVCEDMNYTRAAQRLNLTQPAVSQHIRWLEEKLGAPLFLYQGKKLQLTPAGILLKNTAATINHDILNLKEKMQETLNQKPPLKMGLTLTIAEFEVSRSIAAYLGQNDIRSALLSVDNTKTLLQQLDEGYIDFALVEGNFPRDIYHHQLYARERYIGVCRPDDPLASGTHSIEELLQYRLVTREAGSGTRNILERYLEMKSLEVSSFSALVEAGSIGLIKQLVEYGCGITFLYQAAVNKELKEGRLCEITIANMEIVHDFSFIWRENSLFFEDYQKVFEFLKEHK</sequence>
<comment type="similarity">
    <text evidence="1">Belongs to the LysR transcriptional regulatory family.</text>
</comment>
<evidence type="ECO:0000313" key="7">
    <source>
        <dbReference type="Proteomes" id="UP000886817"/>
    </source>
</evidence>
<dbReference type="InterPro" id="IPR036390">
    <property type="entry name" value="WH_DNA-bd_sf"/>
</dbReference>
<dbReference type="PROSITE" id="PS50931">
    <property type="entry name" value="HTH_LYSR"/>
    <property type="match status" value="1"/>
</dbReference>
<accession>A0A9D1WG53</accession>
<evidence type="ECO:0000256" key="2">
    <source>
        <dbReference type="ARBA" id="ARBA00023015"/>
    </source>
</evidence>
<dbReference type="PRINTS" id="PR00039">
    <property type="entry name" value="HTHLYSR"/>
</dbReference>
<dbReference type="Pfam" id="PF00126">
    <property type="entry name" value="HTH_1"/>
    <property type="match status" value="1"/>
</dbReference>
<feature type="non-terminal residue" evidence="6">
    <location>
        <position position="294"/>
    </location>
</feature>
<keyword evidence="4" id="KW-0804">Transcription</keyword>
<dbReference type="Gene3D" id="1.10.10.10">
    <property type="entry name" value="Winged helix-like DNA-binding domain superfamily/Winged helix DNA-binding domain"/>
    <property type="match status" value="1"/>
</dbReference>
<dbReference type="InterPro" id="IPR000847">
    <property type="entry name" value="LysR_HTH_N"/>
</dbReference>
<proteinExistence type="inferred from homology"/>
<dbReference type="PANTHER" id="PTHR30126:SF39">
    <property type="entry name" value="HTH-TYPE TRANSCRIPTIONAL REGULATOR CYSL"/>
    <property type="match status" value="1"/>
</dbReference>
<dbReference type="GO" id="GO:0003700">
    <property type="term" value="F:DNA-binding transcription factor activity"/>
    <property type="evidence" value="ECO:0007669"/>
    <property type="project" value="InterPro"/>
</dbReference>
<dbReference type="InterPro" id="IPR005119">
    <property type="entry name" value="LysR_subst-bd"/>
</dbReference>